<protein>
    <submittedName>
        <fullName evidence="1">Uncharacterized protein</fullName>
    </submittedName>
</protein>
<proteinExistence type="predicted"/>
<dbReference type="RefSeq" id="WP_131776771.1">
    <property type="nucleotide sequence ID" value="NZ_BMOB01000005.1"/>
</dbReference>
<keyword evidence="2" id="KW-1185">Reference proteome</keyword>
<dbReference type="OrthoDB" id="9995173at2"/>
<reference evidence="1" key="2">
    <citation type="submission" date="2020-09" db="EMBL/GenBank/DDBJ databases">
        <authorList>
            <person name="Sun Q."/>
            <person name="Ohkuma M."/>
        </authorList>
    </citation>
    <scope>NUCLEOTIDE SEQUENCE</scope>
    <source>
        <strain evidence="1">JCM 13919</strain>
    </source>
</reference>
<dbReference type="AlphaFoldDB" id="A0A917NBH6"/>
<evidence type="ECO:0000313" key="2">
    <source>
        <dbReference type="Proteomes" id="UP000630149"/>
    </source>
</evidence>
<gene>
    <name evidence="1" type="ORF">GCM10007966_13580</name>
</gene>
<evidence type="ECO:0000313" key="1">
    <source>
        <dbReference type="EMBL" id="GGI86262.1"/>
    </source>
</evidence>
<accession>A0A917NBH6</accession>
<comment type="caution">
    <text evidence="1">The sequence shown here is derived from an EMBL/GenBank/DDBJ whole genome shotgun (WGS) entry which is preliminary data.</text>
</comment>
<name>A0A917NBH6_9GAMM</name>
<organism evidence="1 2">
    <name type="scientific">Legionella impletisoli</name>
    <dbReference type="NCBI Taxonomy" id="343510"/>
    <lineage>
        <taxon>Bacteria</taxon>
        <taxon>Pseudomonadati</taxon>
        <taxon>Pseudomonadota</taxon>
        <taxon>Gammaproteobacteria</taxon>
        <taxon>Legionellales</taxon>
        <taxon>Legionellaceae</taxon>
        <taxon>Legionella</taxon>
    </lineage>
</organism>
<dbReference type="Proteomes" id="UP000630149">
    <property type="component" value="Unassembled WGS sequence"/>
</dbReference>
<sequence length="855" mass="97601">MTFTYLTELALRAAVHTTNKELSSDQNHAEAIKKTALERAQQLVQSHSTSSSMASQFSAQSEAIALAVVGLELAYQAVHKQVELLNNRRLSFDKERQAGIATFLIPSNVEEAAYTHEEAAIKAFNTLAFASPLSPYFGIHTARLEEEKKADFYSVLPFYRMSEQLEHPVASTQSTDKERNAINLFFQSALPDAISDLDMDFQTDTKFIEFFVSAFEQSNYLNDLRAPRYIMMCLANLLWNLQHPVDPTSGFPLSHDQSVELCRHAELFLNHLLDMDTRPFLQDISNDTNHLISFVRKVEVHVKSLRIAYSEEQLHALNVEDVTNSAHHAVRIMDKSVFKLIYRIDNPTTKRKEPNERAAAELADIIGYLNELLQLNPSLLKQFQNYEYLIPEAALMNKPPITVIDILILFCHLPYFKRDELYEKLKATSCDSALELMETLKRFDTLFVKPIKEISKRELQVTAFHHQYIEVAARTAKRLIPLVTLVIEDFRLEVDTQFSVEQARKPSSAIKLIGKQQVLAINKMAEAGDGYYQWVISPYISLASTVDKFDSLPKHQYRISKMTRLLDSIREIVRKYRDFLLHASFQQFLIKCLNQVQQEFKILGERVQALDTYLAGNEHISRGLQAILRPLTRDLNTSLHAVRTAASSFEQVIAAPDFTEHQKEELAQKIEIVNQQYTDLFTEPTGIEWPFTEATSNPLPTHTDSSVSLSFIPAKQALALRKLVQQCYDGLSFQSRLGHKGELLRDLLTLIDNQPNFTEEQLKHVILELVRVTASYRPTWFFQAAYGQTRSAQTLIAAIKNPEINRQLPLASLLFGKDINIATLSNEKIILQLKGLREQNHWQESANQIEVVNAF</sequence>
<dbReference type="EMBL" id="BMOB01000005">
    <property type="protein sequence ID" value="GGI86262.1"/>
    <property type="molecule type" value="Genomic_DNA"/>
</dbReference>
<reference evidence="1" key="1">
    <citation type="journal article" date="2014" name="Int. J. Syst. Evol. Microbiol.">
        <title>Complete genome sequence of Corynebacterium casei LMG S-19264T (=DSM 44701T), isolated from a smear-ripened cheese.</title>
        <authorList>
            <consortium name="US DOE Joint Genome Institute (JGI-PGF)"/>
            <person name="Walter F."/>
            <person name="Albersmeier A."/>
            <person name="Kalinowski J."/>
            <person name="Ruckert C."/>
        </authorList>
    </citation>
    <scope>NUCLEOTIDE SEQUENCE</scope>
    <source>
        <strain evidence="1">JCM 13919</strain>
    </source>
</reference>